<sequence>MLHDYISENKYLGWEEFTTASNNINPDQESLTQASDVYNFGVIMWTISSEKIPSENSSSSRDLVTNIREKPVIDTPEAYIELYQRCCEQNSKSRPTIQGICDQLEIMLLEKTFNFSDKVNFLNVIDAILSVITSFLIDFQRKIT</sequence>
<feature type="domain" description="Protein kinase" evidence="3">
    <location>
        <begin position="1"/>
        <end position="108"/>
    </location>
</feature>
<dbReference type="Gene3D" id="1.10.510.10">
    <property type="entry name" value="Transferase(Phosphotransferase) domain 1"/>
    <property type="match status" value="1"/>
</dbReference>
<protein>
    <submittedName>
        <fullName evidence="4">Kinase-like protein</fullName>
    </submittedName>
</protein>
<dbReference type="InterPro" id="IPR000719">
    <property type="entry name" value="Prot_kinase_dom"/>
</dbReference>
<dbReference type="PANTHER" id="PTHR44329:SF298">
    <property type="entry name" value="MIXED LINEAGE KINASE DOMAIN-LIKE PROTEIN"/>
    <property type="match status" value="1"/>
</dbReference>
<keyword evidence="4" id="KW-0808">Transferase</keyword>
<evidence type="ECO:0000259" key="3">
    <source>
        <dbReference type="PROSITE" id="PS50011"/>
    </source>
</evidence>
<dbReference type="PANTHER" id="PTHR44329">
    <property type="entry name" value="SERINE/THREONINE-PROTEIN KINASE TNNI3K-RELATED"/>
    <property type="match status" value="1"/>
</dbReference>
<gene>
    <name evidence="4" type="ORF">F8M41_018879</name>
</gene>
<reference evidence="4 5" key="1">
    <citation type="journal article" date="2019" name="Environ. Microbiol.">
        <title>At the nexus of three kingdoms: the genome of the mycorrhizal fungus Gigaspora margarita provides insights into plant, endobacterial and fungal interactions.</title>
        <authorList>
            <person name="Venice F."/>
            <person name="Ghignone S."/>
            <person name="Salvioli di Fossalunga A."/>
            <person name="Amselem J."/>
            <person name="Novero M."/>
            <person name="Xianan X."/>
            <person name="Sedzielewska Toro K."/>
            <person name="Morin E."/>
            <person name="Lipzen A."/>
            <person name="Grigoriev I.V."/>
            <person name="Henrissat B."/>
            <person name="Martin F.M."/>
            <person name="Bonfante P."/>
        </authorList>
    </citation>
    <scope>NUCLEOTIDE SEQUENCE [LARGE SCALE GENOMIC DNA]</scope>
    <source>
        <strain evidence="4 5">BEG34</strain>
    </source>
</reference>
<organism evidence="4 5">
    <name type="scientific">Gigaspora margarita</name>
    <dbReference type="NCBI Taxonomy" id="4874"/>
    <lineage>
        <taxon>Eukaryota</taxon>
        <taxon>Fungi</taxon>
        <taxon>Fungi incertae sedis</taxon>
        <taxon>Mucoromycota</taxon>
        <taxon>Glomeromycotina</taxon>
        <taxon>Glomeromycetes</taxon>
        <taxon>Diversisporales</taxon>
        <taxon>Gigasporaceae</taxon>
        <taxon>Gigaspora</taxon>
    </lineage>
</organism>
<dbReference type="GO" id="GO:0005524">
    <property type="term" value="F:ATP binding"/>
    <property type="evidence" value="ECO:0007669"/>
    <property type="project" value="UniProtKB-KW"/>
</dbReference>
<dbReference type="PROSITE" id="PS50011">
    <property type="entry name" value="PROTEIN_KINASE_DOM"/>
    <property type="match status" value="1"/>
</dbReference>
<dbReference type="OrthoDB" id="10479330at2759"/>
<dbReference type="InterPro" id="IPR011009">
    <property type="entry name" value="Kinase-like_dom_sf"/>
</dbReference>
<accession>A0A8H4EL35</accession>
<dbReference type="Pfam" id="PF07714">
    <property type="entry name" value="PK_Tyr_Ser-Thr"/>
    <property type="match status" value="1"/>
</dbReference>
<dbReference type="InterPro" id="IPR001245">
    <property type="entry name" value="Ser-Thr/Tyr_kinase_cat_dom"/>
</dbReference>
<evidence type="ECO:0000256" key="2">
    <source>
        <dbReference type="ARBA" id="ARBA00022840"/>
    </source>
</evidence>
<evidence type="ECO:0000313" key="4">
    <source>
        <dbReference type="EMBL" id="KAF0507922.1"/>
    </source>
</evidence>
<keyword evidence="1" id="KW-0547">Nucleotide-binding</keyword>
<dbReference type="Proteomes" id="UP000439903">
    <property type="component" value="Unassembled WGS sequence"/>
</dbReference>
<evidence type="ECO:0000313" key="5">
    <source>
        <dbReference type="Proteomes" id="UP000439903"/>
    </source>
</evidence>
<dbReference type="EMBL" id="WTPW01000472">
    <property type="protein sequence ID" value="KAF0507922.1"/>
    <property type="molecule type" value="Genomic_DNA"/>
</dbReference>
<keyword evidence="2" id="KW-0067">ATP-binding</keyword>
<keyword evidence="5" id="KW-1185">Reference proteome</keyword>
<name>A0A8H4EL35_GIGMA</name>
<proteinExistence type="predicted"/>
<dbReference type="InterPro" id="IPR051681">
    <property type="entry name" value="Ser/Thr_Kinases-Pseudokinases"/>
</dbReference>
<dbReference type="SUPFAM" id="SSF56112">
    <property type="entry name" value="Protein kinase-like (PK-like)"/>
    <property type="match status" value="1"/>
</dbReference>
<dbReference type="AlphaFoldDB" id="A0A8H4EL35"/>
<dbReference type="GO" id="GO:0004674">
    <property type="term" value="F:protein serine/threonine kinase activity"/>
    <property type="evidence" value="ECO:0007669"/>
    <property type="project" value="TreeGrafter"/>
</dbReference>
<evidence type="ECO:0000256" key="1">
    <source>
        <dbReference type="ARBA" id="ARBA00022741"/>
    </source>
</evidence>
<keyword evidence="4" id="KW-0418">Kinase</keyword>
<comment type="caution">
    <text evidence="4">The sequence shown here is derived from an EMBL/GenBank/DDBJ whole genome shotgun (WGS) entry which is preliminary data.</text>
</comment>